<accession>A0AAU7QJE7</accession>
<feature type="signal peptide" evidence="1">
    <location>
        <begin position="1"/>
        <end position="22"/>
    </location>
</feature>
<proteinExistence type="predicted"/>
<evidence type="ECO:0000259" key="3">
    <source>
        <dbReference type="Pfam" id="PF14302"/>
    </source>
</evidence>
<evidence type="ECO:0000313" key="4">
    <source>
        <dbReference type="EMBL" id="XBS89635.1"/>
    </source>
</evidence>
<dbReference type="PROSITE" id="PS51257">
    <property type="entry name" value="PROKAR_LIPOPROTEIN"/>
    <property type="match status" value="1"/>
</dbReference>
<evidence type="ECO:0000259" key="2">
    <source>
        <dbReference type="Pfam" id="PF03724"/>
    </source>
</evidence>
<feature type="domain" description="DUF4377" evidence="3">
    <location>
        <begin position="186"/>
        <end position="270"/>
    </location>
</feature>
<dbReference type="Pfam" id="PF14302">
    <property type="entry name" value="DUF4377"/>
    <property type="match status" value="1"/>
</dbReference>
<dbReference type="Pfam" id="PF03724">
    <property type="entry name" value="META"/>
    <property type="match status" value="1"/>
</dbReference>
<dbReference type="InterPro" id="IPR053147">
    <property type="entry name" value="Hsp_HslJ-like"/>
</dbReference>
<dbReference type="AlphaFoldDB" id="A0AAU7QJE7"/>
<feature type="domain" description="DUF306" evidence="2">
    <location>
        <begin position="52"/>
        <end position="165"/>
    </location>
</feature>
<sequence>MKIPLWSSWLPLALAACSPSHAPDPSASHGVATQPSSNAAAPVATTAPALGGYHWQLRDAVDGNNQRLDGLFDGSGKPLQLDFTDDRISVSHACNGIGGSYRIVDGHLLTGPLMQTMMACAEPVLMQREKTIKHVLGAKPALITSSADGQTLLSLAAADGTTLTFAGQPTAEKRYGSPGTIGFLEVAAEPVACQHPLPPANNCLLVRQLHYDDRGLRSGEPGPWQPLAQPIEGYEHQPGVRNVLRVKRYTLPDPPAGAASSAYVLDMVVESGTAPPDPE</sequence>
<dbReference type="InterPro" id="IPR005184">
    <property type="entry name" value="DUF306_Meta_HslJ"/>
</dbReference>
<reference evidence="4" key="1">
    <citation type="submission" date="2024-06" db="EMBL/GenBank/DDBJ databases">
        <authorList>
            <person name="Sun Y."/>
        </authorList>
    </citation>
    <scope>NUCLEOTIDE SEQUENCE</scope>
    <source>
        <strain evidence="4">IGA1.0</strain>
    </source>
</reference>
<dbReference type="EMBL" id="CP157948">
    <property type="protein sequence ID" value="XBS89635.1"/>
    <property type="molecule type" value="Genomic_DNA"/>
</dbReference>
<protein>
    <submittedName>
        <fullName evidence="4">META and DUF4377 domain-containing protein</fullName>
    </submittedName>
</protein>
<dbReference type="Gene3D" id="2.40.128.270">
    <property type="match status" value="1"/>
</dbReference>
<dbReference type="PANTHER" id="PTHR35535:SF1">
    <property type="entry name" value="HEAT SHOCK PROTEIN HSLJ"/>
    <property type="match status" value="1"/>
</dbReference>
<dbReference type="PANTHER" id="PTHR35535">
    <property type="entry name" value="HEAT SHOCK PROTEIN HSLJ"/>
    <property type="match status" value="1"/>
</dbReference>
<dbReference type="RefSeq" id="WP_350016049.1">
    <property type="nucleotide sequence ID" value="NZ_CP157948.1"/>
</dbReference>
<evidence type="ECO:0000256" key="1">
    <source>
        <dbReference type="SAM" id="SignalP"/>
    </source>
</evidence>
<gene>
    <name evidence="4" type="ORF">ABNK63_14720</name>
</gene>
<dbReference type="InterPro" id="IPR038670">
    <property type="entry name" value="HslJ-like_sf"/>
</dbReference>
<name>A0AAU7QJE7_9GAMM</name>
<keyword evidence="1" id="KW-0732">Signal</keyword>
<feature type="chain" id="PRO_5043896623" evidence="1">
    <location>
        <begin position="23"/>
        <end position="279"/>
    </location>
</feature>
<dbReference type="InterPro" id="IPR025485">
    <property type="entry name" value="DUF4377"/>
</dbReference>
<organism evidence="4">
    <name type="scientific">Rhodanobacter sp. IGA1.0</name>
    <dbReference type="NCBI Taxonomy" id="3158582"/>
    <lineage>
        <taxon>Bacteria</taxon>
        <taxon>Pseudomonadati</taxon>
        <taxon>Pseudomonadota</taxon>
        <taxon>Gammaproteobacteria</taxon>
        <taxon>Lysobacterales</taxon>
        <taxon>Rhodanobacteraceae</taxon>
        <taxon>Rhodanobacter</taxon>
    </lineage>
</organism>